<proteinExistence type="inferred from homology"/>
<dbReference type="Pfam" id="PF00126">
    <property type="entry name" value="HTH_1"/>
    <property type="match status" value="1"/>
</dbReference>
<evidence type="ECO:0000259" key="6">
    <source>
        <dbReference type="PROSITE" id="PS50931"/>
    </source>
</evidence>
<dbReference type="PRINTS" id="PR00039">
    <property type="entry name" value="HTHLYSR"/>
</dbReference>
<feature type="region of interest" description="Disordered" evidence="5">
    <location>
        <begin position="293"/>
        <end position="326"/>
    </location>
</feature>
<dbReference type="Gene3D" id="3.40.190.10">
    <property type="entry name" value="Periplasmic binding protein-like II"/>
    <property type="match status" value="2"/>
</dbReference>
<dbReference type="PANTHER" id="PTHR30419">
    <property type="entry name" value="HTH-TYPE TRANSCRIPTIONAL REGULATOR YBHD"/>
    <property type="match status" value="1"/>
</dbReference>
<dbReference type="EMBL" id="JBHMEI010000109">
    <property type="protein sequence ID" value="MFB9210031.1"/>
    <property type="molecule type" value="Genomic_DNA"/>
</dbReference>
<protein>
    <submittedName>
        <fullName evidence="7">LysR family transcriptional regulator</fullName>
    </submittedName>
</protein>
<keyword evidence="4" id="KW-0804">Transcription</keyword>
<evidence type="ECO:0000256" key="5">
    <source>
        <dbReference type="SAM" id="MobiDB-lite"/>
    </source>
</evidence>
<keyword evidence="2" id="KW-0805">Transcription regulation</keyword>
<dbReference type="InterPro" id="IPR036388">
    <property type="entry name" value="WH-like_DNA-bd_sf"/>
</dbReference>
<dbReference type="Pfam" id="PF03466">
    <property type="entry name" value="LysR_substrate"/>
    <property type="match status" value="1"/>
</dbReference>
<evidence type="ECO:0000313" key="8">
    <source>
        <dbReference type="Proteomes" id="UP001589647"/>
    </source>
</evidence>
<sequence length="326" mass="34219">MAEFTLTGLRVVHQVATAGSFTRAAEMLGYTQSAVSRQVAAMETAAGGPLFDRSRRGVALTPAGQVLIRRATEILADLAATEHELAGLRDRLAGRLTIGAYPTAAMALVPRAMAQVTAGHPGLAVVLEEASTPALLRRLRTGRLDVAVIGVGHGLPDYDLNELRQTTLLQGNLLVAVPDTHRFADHARITVQDLAQEHWIAGEGGPGEPQFGAWPTLSAPHIAHTSRSWSTRLGLVAAGLGITVIPDLALPALPAGVRAVAVTDSHWTGRATVAVTRPRPLAQAQAMVTALRNQATSLRSSVSPHRSSTGTGPVRSGARHAGAERR</sequence>
<gene>
    <name evidence="7" type="ORF">ACFFV7_53220</name>
</gene>
<dbReference type="InterPro" id="IPR050950">
    <property type="entry name" value="HTH-type_LysR_regulators"/>
</dbReference>
<keyword evidence="3" id="KW-0238">DNA-binding</keyword>
<comment type="similarity">
    <text evidence="1">Belongs to the LysR transcriptional regulatory family.</text>
</comment>
<dbReference type="RefSeq" id="WP_189651547.1">
    <property type="nucleotide sequence ID" value="NZ_BMRC01000020.1"/>
</dbReference>
<evidence type="ECO:0000256" key="4">
    <source>
        <dbReference type="ARBA" id="ARBA00023163"/>
    </source>
</evidence>
<dbReference type="SUPFAM" id="SSF46785">
    <property type="entry name" value="Winged helix' DNA-binding domain"/>
    <property type="match status" value="1"/>
</dbReference>
<accession>A0ABV5IZP7</accession>
<dbReference type="InterPro" id="IPR036390">
    <property type="entry name" value="WH_DNA-bd_sf"/>
</dbReference>
<keyword evidence="8" id="KW-1185">Reference proteome</keyword>
<dbReference type="InterPro" id="IPR005119">
    <property type="entry name" value="LysR_subst-bd"/>
</dbReference>
<dbReference type="InterPro" id="IPR000847">
    <property type="entry name" value="LysR_HTH_N"/>
</dbReference>
<reference evidence="7 8" key="1">
    <citation type="submission" date="2024-09" db="EMBL/GenBank/DDBJ databases">
        <authorList>
            <person name="Sun Q."/>
            <person name="Mori K."/>
        </authorList>
    </citation>
    <scope>NUCLEOTIDE SEQUENCE [LARGE SCALE GENOMIC DNA]</scope>
    <source>
        <strain evidence="7 8">CCM 3426</strain>
    </source>
</reference>
<feature type="compositionally biased region" description="Low complexity" evidence="5">
    <location>
        <begin position="297"/>
        <end position="308"/>
    </location>
</feature>
<dbReference type="SUPFAM" id="SSF53850">
    <property type="entry name" value="Periplasmic binding protein-like II"/>
    <property type="match status" value="1"/>
</dbReference>
<evidence type="ECO:0000313" key="7">
    <source>
        <dbReference type="EMBL" id="MFB9210031.1"/>
    </source>
</evidence>
<name>A0ABV5IZP7_9ACTN</name>
<organism evidence="7 8">
    <name type="scientific">Nonomuraea spiralis</name>
    <dbReference type="NCBI Taxonomy" id="46182"/>
    <lineage>
        <taxon>Bacteria</taxon>
        <taxon>Bacillati</taxon>
        <taxon>Actinomycetota</taxon>
        <taxon>Actinomycetes</taxon>
        <taxon>Streptosporangiales</taxon>
        <taxon>Streptosporangiaceae</taxon>
        <taxon>Nonomuraea</taxon>
    </lineage>
</organism>
<dbReference type="Gene3D" id="1.10.10.10">
    <property type="entry name" value="Winged helix-like DNA-binding domain superfamily/Winged helix DNA-binding domain"/>
    <property type="match status" value="1"/>
</dbReference>
<dbReference type="Proteomes" id="UP001589647">
    <property type="component" value="Unassembled WGS sequence"/>
</dbReference>
<feature type="domain" description="HTH lysR-type" evidence="6">
    <location>
        <begin position="4"/>
        <end position="61"/>
    </location>
</feature>
<dbReference type="PROSITE" id="PS50931">
    <property type="entry name" value="HTH_LYSR"/>
    <property type="match status" value="1"/>
</dbReference>
<evidence type="ECO:0000256" key="3">
    <source>
        <dbReference type="ARBA" id="ARBA00023125"/>
    </source>
</evidence>
<evidence type="ECO:0000256" key="2">
    <source>
        <dbReference type="ARBA" id="ARBA00023015"/>
    </source>
</evidence>
<evidence type="ECO:0000256" key="1">
    <source>
        <dbReference type="ARBA" id="ARBA00009437"/>
    </source>
</evidence>
<comment type="caution">
    <text evidence="7">The sequence shown here is derived from an EMBL/GenBank/DDBJ whole genome shotgun (WGS) entry which is preliminary data.</text>
</comment>